<accession>A0ABR5AE64</accession>
<evidence type="ECO:0008006" key="3">
    <source>
        <dbReference type="Google" id="ProtNLM"/>
    </source>
</evidence>
<organism evidence="1 2">
    <name type="scientific">Gordoniibacillus kamchatkensis</name>
    <dbReference type="NCBI Taxonomy" id="1590651"/>
    <lineage>
        <taxon>Bacteria</taxon>
        <taxon>Bacillati</taxon>
        <taxon>Bacillota</taxon>
        <taxon>Bacilli</taxon>
        <taxon>Bacillales</taxon>
        <taxon>Paenibacillaceae</taxon>
        <taxon>Gordoniibacillus</taxon>
    </lineage>
</organism>
<dbReference type="RefSeq" id="WP_041049657.1">
    <property type="nucleotide sequence ID" value="NZ_JXAK01000042.1"/>
</dbReference>
<evidence type="ECO:0000313" key="2">
    <source>
        <dbReference type="Proteomes" id="UP000031967"/>
    </source>
</evidence>
<proteinExistence type="predicted"/>
<name>A0ABR5AE64_9BACL</name>
<comment type="caution">
    <text evidence="1">The sequence shown here is derived from an EMBL/GenBank/DDBJ whole genome shotgun (WGS) entry which is preliminary data.</text>
</comment>
<reference evidence="1 2" key="1">
    <citation type="submission" date="2014-12" db="EMBL/GenBank/DDBJ databases">
        <title>Draft genome sequence of Paenibacillus kamchatkensis strain B-2647.</title>
        <authorList>
            <person name="Karlyshev A.V."/>
            <person name="Kudryashova E.B."/>
        </authorList>
    </citation>
    <scope>NUCLEOTIDE SEQUENCE [LARGE SCALE GENOMIC DNA]</scope>
    <source>
        <strain evidence="1 2">VKM B-2647</strain>
    </source>
</reference>
<sequence>MDGIEQNQASELLLKYKELSARHEKLMREMTKIMRISDAQSRSLIRVKTELKALLDNARQGFLTFDSSLTVQKQYSEECRRLFGRKIGGLPFIELIYPFDIEQQELAATFLRQIFGEEDEFVRDSWMDLLPNEISLHGKIVQLEYKMISHPGGDPFCMVIMTDVTHEKDLETEVERERRILRMVVKAVAFGSDVAEAVSAYRSFAASPIARAPEGEGRQRTIIRGIVSHRPYAERKLRAA</sequence>
<dbReference type="Proteomes" id="UP000031967">
    <property type="component" value="Unassembled WGS sequence"/>
</dbReference>
<evidence type="ECO:0000313" key="1">
    <source>
        <dbReference type="EMBL" id="KIL39172.1"/>
    </source>
</evidence>
<protein>
    <recommendedName>
        <fullName evidence="3">PAC domain-containing protein</fullName>
    </recommendedName>
</protein>
<keyword evidence="2" id="KW-1185">Reference proteome</keyword>
<dbReference type="EMBL" id="JXAK01000042">
    <property type="protein sequence ID" value="KIL39172.1"/>
    <property type="molecule type" value="Genomic_DNA"/>
</dbReference>
<gene>
    <name evidence="1" type="ORF">SD70_21760</name>
</gene>